<dbReference type="PROSITE" id="PS51186">
    <property type="entry name" value="GNAT"/>
    <property type="match status" value="1"/>
</dbReference>
<proteinExistence type="predicted"/>
<organism evidence="4 5">
    <name type="scientific">Iodobacter violaceini</name>
    <dbReference type="NCBI Taxonomy" id="3044271"/>
    <lineage>
        <taxon>Bacteria</taxon>
        <taxon>Pseudomonadati</taxon>
        <taxon>Pseudomonadota</taxon>
        <taxon>Betaproteobacteria</taxon>
        <taxon>Neisseriales</taxon>
        <taxon>Chitinibacteraceae</taxon>
        <taxon>Iodobacter</taxon>
    </lineage>
</organism>
<comment type="caution">
    <text evidence="4">The sequence shown here is derived from an EMBL/GenBank/DDBJ whole genome shotgun (WGS) entry which is preliminary data.</text>
</comment>
<evidence type="ECO:0000259" key="3">
    <source>
        <dbReference type="PROSITE" id="PS51186"/>
    </source>
</evidence>
<dbReference type="RefSeq" id="WP_166821729.1">
    <property type="nucleotide sequence ID" value="NZ_JAAOLX010000001.1"/>
</dbReference>
<evidence type="ECO:0000256" key="1">
    <source>
        <dbReference type="ARBA" id="ARBA00022679"/>
    </source>
</evidence>
<dbReference type="InterPro" id="IPR050680">
    <property type="entry name" value="YpeA/RimI_acetyltransf"/>
</dbReference>
<name>A0ABX0KSL8_9NEIS</name>
<gene>
    <name evidence="4" type="ORF">HA050_02780</name>
</gene>
<dbReference type="PANTHER" id="PTHR43420:SF12">
    <property type="entry name" value="N-ACETYLTRANSFERASE DOMAIN-CONTAINING PROTEIN"/>
    <property type="match status" value="1"/>
</dbReference>
<evidence type="ECO:0000256" key="2">
    <source>
        <dbReference type="ARBA" id="ARBA00023315"/>
    </source>
</evidence>
<dbReference type="Proteomes" id="UP000712570">
    <property type="component" value="Unassembled WGS sequence"/>
</dbReference>
<keyword evidence="5" id="KW-1185">Reference proteome</keyword>
<reference evidence="4 5" key="1">
    <citation type="submission" date="2020-03" db="EMBL/GenBank/DDBJ databases">
        <title>Draft genome sequence of environmentally isolated violet-colored cultures.</title>
        <authorList>
            <person name="Wilson H.S."/>
        </authorList>
    </citation>
    <scope>NUCLEOTIDE SEQUENCE [LARGE SCALE GENOMIC DNA]</scope>
    <source>
        <strain evidence="4 5">HSC-16F04</strain>
    </source>
</reference>
<dbReference type="Pfam" id="PF00583">
    <property type="entry name" value="Acetyltransf_1"/>
    <property type="match status" value="1"/>
</dbReference>
<dbReference type="SUPFAM" id="SSF55729">
    <property type="entry name" value="Acyl-CoA N-acyltransferases (Nat)"/>
    <property type="match status" value="1"/>
</dbReference>
<evidence type="ECO:0000313" key="5">
    <source>
        <dbReference type="Proteomes" id="UP000712570"/>
    </source>
</evidence>
<keyword evidence="1" id="KW-0808">Transferase</keyword>
<dbReference type="EMBL" id="JAAOLX010000001">
    <property type="protein sequence ID" value="NHQ85034.1"/>
    <property type="molecule type" value="Genomic_DNA"/>
</dbReference>
<dbReference type="PANTHER" id="PTHR43420">
    <property type="entry name" value="ACETYLTRANSFERASE"/>
    <property type="match status" value="1"/>
</dbReference>
<protein>
    <submittedName>
        <fullName evidence="4">GNAT family N-acetyltransferase</fullName>
    </submittedName>
</protein>
<feature type="domain" description="N-acetyltransferase" evidence="3">
    <location>
        <begin position="16"/>
        <end position="144"/>
    </location>
</feature>
<dbReference type="CDD" id="cd04301">
    <property type="entry name" value="NAT_SF"/>
    <property type="match status" value="1"/>
</dbReference>
<dbReference type="InterPro" id="IPR016181">
    <property type="entry name" value="Acyl_CoA_acyltransferase"/>
</dbReference>
<keyword evidence="2" id="KW-0012">Acyltransferase</keyword>
<dbReference type="Gene3D" id="3.40.630.30">
    <property type="match status" value="1"/>
</dbReference>
<dbReference type="InterPro" id="IPR000182">
    <property type="entry name" value="GNAT_dom"/>
</dbReference>
<sequence>MFVAERLLQRELSVAKEIHAVQMAAYAQEAELIGAKHFPPLNTTLDDILQSHEHFFGIADEGGLLAVISLCEMNICSLVVAPNHQRKGLATCLLRFATEHAEELTVMTSVKNTPALALYAAFGFAEYQRCFKGPEALELVFLRRKPAA</sequence>
<accession>A0ABX0KSL8</accession>
<evidence type="ECO:0000313" key="4">
    <source>
        <dbReference type="EMBL" id="NHQ85034.1"/>
    </source>
</evidence>